<dbReference type="GO" id="GO:0005576">
    <property type="term" value="C:extracellular region"/>
    <property type="evidence" value="ECO:0007669"/>
    <property type="project" value="InterPro"/>
</dbReference>
<sequence>MKHRFAARATASVILAAGTALAFTMPATADTTAADVTPTAEADSMLQAMQRDLGLTEQQAEQRLQREETARTVDDALRAELGTSYGGSHYDAAERSLVVGVTDHAEFAEVRAAGATPQLVDDSASALNAAADALDARESRAPEAVTGWYVDPRSNSVVVTTKPGTEGKATGFVAAAGVDRDMVEIVESTESPTALMDIIGGNAYYMGGGGRCSIGFSVQGGFVTAGHCGSNGTSTSSPSGYFAGSSFPYNDYAYVATGSDDTPRPWVNMYNGSARVVSGSNEAPVGSSVCRSGSTTGWHCGTIEAKNQTVRYSQGAVYGMVRTNVCAEPGDSGGSFISGNQAQGMTSGGSGNCTWGGTTYYQPVNEVLNAYNLTLVTG</sequence>
<dbReference type="InterPro" id="IPR001316">
    <property type="entry name" value="Pept_S1A_streptogrisin"/>
</dbReference>
<evidence type="ECO:0000256" key="2">
    <source>
        <dbReference type="ARBA" id="ARBA00022670"/>
    </source>
</evidence>
<protein>
    <submittedName>
        <fullName evidence="12">Serine protease</fullName>
    </submittedName>
</protein>
<evidence type="ECO:0000256" key="4">
    <source>
        <dbReference type="ARBA" id="ARBA00022801"/>
    </source>
</evidence>
<dbReference type="InterPro" id="IPR035070">
    <property type="entry name" value="Streptogrisin_prodomain"/>
</dbReference>
<comment type="similarity">
    <text evidence="1">Belongs to the peptidase S1 family.</text>
</comment>
<reference evidence="12 13" key="1">
    <citation type="submission" date="2017-02" db="EMBL/GenBank/DDBJ databases">
        <title>Draft genome of Saccharomonospora sp. 154.</title>
        <authorList>
            <person name="Alonso-Carmona G.S."/>
            <person name="De La Haba R."/>
            <person name="Vera-Gargallo B."/>
            <person name="Sandoval-Trujillo A.H."/>
            <person name="Ramirez-Duran N."/>
            <person name="Ventosa A."/>
        </authorList>
    </citation>
    <scope>NUCLEOTIDE SEQUENCE [LARGE SCALE GENOMIC DNA]</scope>
    <source>
        <strain evidence="12 13">LRS4.154</strain>
    </source>
</reference>
<feature type="signal peptide" evidence="10">
    <location>
        <begin position="1"/>
        <end position="22"/>
    </location>
</feature>
<evidence type="ECO:0000256" key="7">
    <source>
        <dbReference type="ARBA" id="ARBA00023157"/>
    </source>
</evidence>
<dbReference type="AlphaFoldDB" id="A0A1V9AC37"/>
<feature type="chain" id="PRO_5038335589" evidence="10">
    <location>
        <begin position="23"/>
        <end position="378"/>
    </location>
</feature>
<accession>A0A1V9AC37</accession>
<dbReference type="PIRSF" id="PIRSF001134">
    <property type="entry name" value="Streptogrisin"/>
    <property type="match status" value="1"/>
</dbReference>
<dbReference type="Gene3D" id="2.40.10.10">
    <property type="entry name" value="Trypsin-like serine proteases"/>
    <property type="match status" value="2"/>
</dbReference>
<keyword evidence="6" id="KW-0865">Zymogen</keyword>
<dbReference type="Pfam" id="PF02983">
    <property type="entry name" value="Pro_Al_protease"/>
    <property type="match status" value="1"/>
</dbReference>
<feature type="domain" description="Peptidase S1A alpha-lytic prodomain" evidence="11">
    <location>
        <begin position="123"/>
        <end position="179"/>
    </location>
</feature>
<gene>
    <name evidence="12" type="ORF">B1813_00965</name>
</gene>
<evidence type="ECO:0000313" key="13">
    <source>
        <dbReference type="Proteomes" id="UP000192591"/>
    </source>
</evidence>
<evidence type="ECO:0000256" key="3">
    <source>
        <dbReference type="ARBA" id="ARBA00022729"/>
    </source>
</evidence>
<feature type="disulfide bond" evidence="9">
    <location>
        <begin position="212"/>
        <end position="228"/>
    </location>
</feature>
<feature type="disulfide bond" evidence="9">
    <location>
        <begin position="326"/>
        <end position="353"/>
    </location>
</feature>
<dbReference type="InterPro" id="IPR037295">
    <property type="entry name" value="Alpha-lytic_protease_prodomain"/>
</dbReference>
<keyword evidence="4" id="KW-0378">Hydrolase</keyword>
<feature type="active site" description="Charge relay system" evidence="8">
    <location>
        <position position="251"/>
    </location>
</feature>
<keyword evidence="7 9" id="KW-1015">Disulfide bond</keyword>
<dbReference type="EMBL" id="MWIH01000002">
    <property type="protein sequence ID" value="OQO94705.1"/>
    <property type="molecule type" value="Genomic_DNA"/>
</dbReference>
<dbReference type="PRINTS" id="PR00861">
    <property type="entry name" value="ALYTICPTASE"/>
</dbReference>
<dbReference type="GO" id="GO:0006508">
    <property type="term" value="P:proteolysis"/>
    <property type="evidence" value="ECO:0007669"/>
    <property type="project" value="UniProtKB-KW"/>
</dbReference>
<keyword evidence="3 10" id="KW-0732">Signal</keyword>
<dbReference type="CDD" id="cd21112">
    <property type="entry name" value="alphaLP-like"/>
    <property type="match status" value="1"/>
</dbReference>
<feature type="active site" description="Charge relay system" evidence="8">
    <location>
        <position position="332"/>
    </location>
</feature>
<comment type="caution">
    <text evidence="12">The sequence shown here is derived from an EMBL/GenBank/DDBJ whole genome shotgun (WGS) entry which is preliminary data.</text>
</comment>
<evidence type="ECO:0000256" key="8">
    <source>
        <dbReference type="PIRSR" id="PIRSR001134-1"/>
    </source>
</evidence>
<evidence type="ECO:0000256" key="1">
    <source>
        <dbReference type="ARBA" id="ARBA00007664"/>
    </source>
</evidence>
<dbReference type="Gene3D" id="3.30.300.50">
    <property type="match status" value="2"/>
</dbReference>
<evidence type="ECO:0000256" key="9">
    <source>
        <dbReference type="PIRSR" id="PIRSR001134-2"/>
    </source>
</evidence>
<dbReference type="InterPro" id="IPR004236">
    <property type="entry name" value="Pept_S1_alpha_lytic"/>
</dbReference>
<feature type="active site" description="Charge relay system" evidence="8">
    <location>
        <position position="227"/>
    </location>
</feature>
<dbReference type="SUPFAM" id="SSF54806">
    <property type="entry name" value="Alpha-lytic protease prodomain"/>
    <property type="match status" value="2"/>
</dbReference>
<evidence type="ECO:0000256" key="6">
    <source>
        <dbReference type="ARBA" id="ARBA00023145"/>
    </source>
</evidence>
<dbReference type="InterPro" id="IPR043504">
    <property type="entry name" value="Peptidase_S1_PA_chymotrypsin"/>
</dbReference>
<evidence type="ECO:0000313" key="12">
    <source>
        <dbReference type="EMBL" id="OQO94705.1"/>
    </source>
</evidence>
<proteinExistence type="inferred from homology"/>
<keyword evidence="5" id="KW-0720">Serine protease</keyword>
<feature type="disulfide bond" evidence="9">
    <location>
        <begin position="290"/>
        <end position="300"/>
    </location>
</feature>
<evidence type="ECO:0000259" key="11">
    <source>
        <dbReference type="Pfam" id="PF02983"/>
    </source>
</evidence>
<name>A0A1V9AC37_SACPI</name>
<dbReference type="STRING" id="1962155.B1813_00965"/>
<evidence type="ECO:0000256" key="10">
    <source>
        <dbReference type="SAM" id="SignalP"/>
    </source>
</evidence>
<keyword evidence="13" id="KW-1185">Reference proteome</keyword>
<organism evidence="12 13">
    <name type="scientific">Saccharomonospora piscinae</name>
    <dbReference type="NCBI Taxonomy" id="687388"/>
    <lineage>
        <taxon>Bacteria</taxon>
        <taxon>Bacillati</taxon>
        <taxon>Actinomycetota</taxon>
        <taxon>Actinomycetes</taxon>
        <taxon>Pseudonocardiales</taxon>
        <taxon>Pseudonocardiaceae</taxon>
        <taxon>Saccharomonospora</taxon>
    </lineage>
</organism>
<evidence type="ECO:0000256" key="5">
    <source>
        <dbReference type="ARBA" id="ARBA00022825"/>
    </source>
</evidence>
<keyword evidence="2 12" id="KW-0645">Protease</keyword>
<dbReference type="SUPFAM" id="SSF50494">
    <property type="entry name" value="Trypsin-like serine proteases"/>
    <property type="match status" value="1"/>
</dbReference>
<dbReference type="RefSeq" id="WP_081190150.1">
    <property type="nucleotide sequence ID" value="NZ_MWIH01000002.1"/>
</dbReference>
<dbReference type="GO" id="GO:0004252">
    <property type="term" value="F:serine-type endopeptidase activity"/>
    <property type="evidence" value="ECO:0007669"/>
    <property type="project" value="InterPro"/>
</dbReference>
<dbReference type="InterPro" id="IPR009003">
    <property type="entry name" value="Peptidase_S1_PA"/>
</dbReference>
<dbReference type="Proteomes" id="UP000192591">
    <property type="component" value="Unassembled WGS sequence"/>
</dbReference>